<feature type="region of interest" description="Disordered" evidence="1">
    <location>
        <begin position="19"/>
        <end position="49"/>
    </location>
</feature>
<reference evidence="2 3" key="1">
    <citation type="submission" date="2019-02" db="EMBL/GenBank/DDBJ databases">
        <title>Genome sequencing of the rare red list fungi Antrodiella citrinella (Flaviporus citrinellus).</title>
        <authorList>
            <person name="Buettner E."/>
            <person name="Kellner H."/>
        </authorList>
    </citation>
    <scope>NUCLEOTIDE SEQUENCE [LARGE SCALE GENOMIC DNA]</scope>
    <source>
        <strain evidence="2 3">DSM 108506</strain>
    </source>
</reference>
<evidence type="ECO:0000256" key="1">
    <source>
        <dbReference type="SAM" id="MobiDB-lite"/>
    </source>
</evidence>
<dbReference type="OrthoDB" id="2755229at2759"/>
<proteinExistence type="predicted"/>
<keyword evidence="3" id="KW-1185">Reference proteome</keyword>
<sequence>MPARSRHAVPVAAITEFKWPNPLDPPTDVELNPHEHRSQSGDTPPIKPQGNTTLFFITTYERIVILFNDLTAAITDSQCDTIANDPTAIAVMPLGAGPMFMNKHPEIHNHIRDFVVGLKITEETQYEPTVYLPETRHNHTHKTVTNASQAYAKPWSLILTGVGPNLKAYLLWFQTFAIAKDLVFSFVPYDQSVQSWVITDIGADPTLKLVVPGIETKMLVEVKTKLWKDDNFRRIVDNILGQEGVEGSACE</sequence>
<dbReference type="AlphaFoldDB" id="A0A4S4M0R1"/>
<comment type="caution">
    <text evidence="2">The sequence shown here is derived from an EMBL/GenBank/DDBJ whole genome shotgun (WGS) entry which is preliminary data.</text>
</comment>
<name>A0A4S4M0R1_9APHY</name>
<evidence type="ECO:0000313" key="2">
    <source>
        <dbReference type="EMBL" id="THH18574.1"/>
    </source>
</evidence>
<organism evidence="2 3">
    <name type="scientific">Antrodiella citrinella</name>
    <dbReference type="NCBI Taxonomy" id="2447956"/>
    <lineage>
        <taxon>Eukaryota</taxon>
        <taxon>Fungi</taxon>
        <taxon>Dikarya</taxon>
        <taxon>Basidiomycota</taxon>
        <taxon>Agaricomycotina</taxon>
        <taxon>Agaricomycetes</taxon>
        <taxon>Polyporales</taxon>
        <taxon>Steccherinaceae</taxon>
        <taxon>Antrodiella</taxon>
    </lineage>
</organism>
<protein>
    <submittedName>
        <fullName evidence="2">Uncharacterized protein</fullName>
    </submittedName>
</protein>
<evidence type="ECO:0000313" key="3">
    <source>
        <dbReference type="Proteomes" id="UP000308730"/>
    </source>
</evidence>
<dbReference type="Proteomes" id="UP000308730">
    <property type="component" value="Unassembled WGS sequence"/>
</dbReference>
<dbReference type="EMBL" id="SGPM01000586">
    <property type="protein sequence ID" value="THH18574.1"/>
    <property type="molecule type" value="Genomic_DNA"/>
</dbReference>
<gene>
    <name evidence="2" type="ORF">EUX98_g8935</name>
</gene>
<accession>A0A4S4M0R1</accession>